<evidence type="ECO:0008006" key="4">
    <source>
        <dbReference type="Google" id="ProtNLM"/>
    </source>
</evidence>
<evidence type="ECO:0000313" key="2">
    <source>
        <dbReference type="EMBL" id="WEF50282.1"/>
    </source>
</evidence>
<evidence type="ECO:0000313" key="3">
    <source>
        <dbReference type="Proteomes" id="UP001213907"/>
    </source>
</evidence>
<feature type="compositionally biased region" description="Basic and acidic residues" evidence="1">
    <location>
        <begin position="86"/>
        <end position="96"/>
    </location>
</feature>
<feature type="region of interest" description="Disordered" evidence="1">
    <location>
        <begin position="57"/>
        <end position="116"/>
    </location>
</feature>
<organism evidence="2 3">
    <name type="scientific">Afipia carboxydohydrogena</name>
    <name type="common">Pseudomonas carboxydohydrogena</name>
    <dbReference type="NCBI Taxonomy" id="290"/>
    <lineage>
        <taxon>Bacteria</taxon>
        <taxon>Pseudomonadati</taxon>
        <taxon>Pseudomonadota</taxon>
        <taxon>Alphaproteobacteria</taxon>
        <taxon>Hyphomicrobiales</taxon>
        <taxon>Nitrobacteraceae</taxon>
        <taxon>Afipia</taxon>
    </lineage>
</organism>
<dbReference type="RefSeq" id="WP_338063135.1">
    <property type="nucleotide sequence ID" value="NZ_BAABDX010000002.1"/>
</dbReference>
<dbReference type="Proteomes" id="UP001213907">
    <property type="component" value="Chromosome"/>
</dbReference>
<evidence type="ECO:0000256" key="1">
    <source>
        <dbReference type="SAM" id="MobiDB-lite"/>
    </source>
</evidence>
<proteinExistence type="predicted"/>
<gene>
    <name evidence="2" type="ORF">AFIC_001814</name>
</gene>
<sequence length="116" mass="12292">MGPKLMRVLRHHGKRVWIGAAMLALGQMLGGCASHVADMPVVGLPANTPARPAVAPDYLPVNDTLPSRTDTPLTPEQRAQLTRELTAARDRQEGVKAKASKASNPRADCGADRGSC</sequence>
<name>A0ABY8BPQ3_AFICR</name>
<reference evidence="2 3" key="1">
    <citation type="submission" date="2022-11" db="EMBL/GenBank/DDBJ databases">
        <authorList>
            <person name="Siebert D."/>
            <person name="Busche T."/>
            <person name="Saydam E."/>
            <person name="Kalinowski J."/>
            <person name="Ruckert C."/>
            <person name="Blombach B."/>
        </authorList>
    </citation>
    <scope>NUCLEOTIDE SEQUENCE [LARGE SCALE GENOMIC DNA]</scope>
    <source>
        <strain evidence="2 3">DSM 1083</strain>
    </source>
</reference>
<feature type="compositionally biased region" description="Polar residues" evidence="1">
    <location>
        <begin position="64"/>
        <end position="80"/>
    </location>
</feature>
<protein>
    <recommendedName>
        <fullName evidence="4">Lipoprotein</fullName>
    </recommendedName>
</protein>
<accession>A0ABY8BPQ3</accession>
<dbReference type="EMBL" id="CP113162">
    <property type="protein sequence ID" value="WEF50282.1"/>
    <property type="molecule type" value="Genomic_DNA"/>
</dbReference>
<keyword evidence="3" id="KW-1185">Reference proteome</keyword>